<dbReference type="PANTHER" id="PTHR11909">
    <property type="entry name" value="CASEIN KINASE-RELATED"/>
    <property type="match status" value="1"/>
</dbReference>
<name>A0AAV5V890_9BILA</name>
<feature type="non-terminal residue" evidence="3">
    <location>
        <position position="332"/>
    </location>
</feature>
<dbReference type="SMART" id="SM00220">
    <property type="entry name" value="S_TKc"/>
    <property type="match status" value="1"/>
</dbReference>
<dbReference type="PROSITE" id="PS50011">
    <property type="entry name" value="PROTEIN_KINASE_DOM"/>
    <property type="match status" value="1"/>
</dbReference>
<evidence type="ECO:0000256" key="1">
    <source>
        <dbReference type="SAM" id="MobiDB-lite"/>
    </source>
</evidence>
<dbReference type="Proteomes" id="UP001432322">
    <property type="component" value="Unassembled WGS sequence"/>
</dbReference>
<dbReference type="Pfam" id="PF00069">
    <property type="entry name" value="Pkinase"/>
    <property type="match status" value="1"/>
</dbReference>
<sequence length="332" mass="38539">SPIFNPSTMSRAPEQAPTADDRSEYEQKEDIQIKRGTCVGQYEIVDRIAPESGQNTIFIVKDTKKDNQMCAMKVEIKADRSMKTSMLELELWILMTMKKKTDASHFCKVFARGSWDKYEFMTLTLCGKSLRNLLKNHPNKKFSLGCALGVANQCLRALMHLHKVGFIHRDVQPSNFAIGKGSQKELRTIYILDFYYIHKFQHNDGAHKEARAKPTKFNGNWKYASKSAHKGREMNRACDLESWFYVLLEIVNGTLPWSDTGDADEIFKKKKELRREEEVQKKVFDGLPKELIKLYKAIRGIKYKEEPPYGEFIDLLDEAKRHAHAKEFPYDW</sequence>
<gene>
    <name evidence="3" type="ORF">PFISCL1PPCAC_6976</name>
</gene>
<proteinExistence type="predicted"/>
<dbReference type="Gene3D" id="1.10.510.10">
    <property type="entry name" value="Transferase(Phosphotransferase) domain 1"/>
    <property type="match status" value="1"/>
</dbReference>
<dbReference type="InterPro" id="IPR050235">
    <property type="entry name" value="CK1_Ser-Thr_kinase"/>
</dbReference>
<evidence type="ECO:0000313" key="3">
    <source>
        <dbReference type="EMBL" id="GMT15679.1"/>
    </source>
</evidence>
<dbReference type="AlphaFoldDB" id="A0AAV5V890"/>
<keyword evidence="4" id="KW-1185">Reference proteome</keyword>
<reference evidence="3" key="1">
    <citation type="submission" date="2023-10" db="EMBL/GenBank/DDBJ databases">
        <title>Genome assembly of Pristionchus species.</title>
        <authorList>
            <person name="Yoshida K."/>
            <person name="Sommer R.J."/>
        </authorList>
    </citation>
    <scope>NUCLEOTIDE SEQUENCE</scope>
    <source>
        <strain evidence="3">RS5133</strain>
    </source>
</reference>
<accession>A0AAV5V890</accession>
<feature type="compositionally biased region" description="Polar residues" evidence="1">
    <location>
        <begin position="1"/>
        <end position="10"/>
    </location>
</feature>
<feature type="domain" description="Protein kinase" evidence="2">
    <location>
        <begin position="42"/>
        <end position="325"/>
    </location>
</feature>
<evidence type="ECO:0000313" key="4">
    <source>
        <dbReference type="Proteomes" id="UP001432322"/>
    </source>
</evidence>
<organism evidence="3 4">
    <name type="scientific">Pristionchus fissidentatus</name>
    <dbReference type="NCBI Taxonomy" id="1538716"/>
    <lineage>
        <taxon>Eukaryota</taxon>
        <taxon>Metazoa</taxon>
        <taxon>Ecdysozoa</taxon>
        <taxon>Nematoda</taxon>
        <taxon>Chromadorea</taxon>
        <taxon>Rhabditida</taxon>
        <taxon>Rhabditina</taxon>
        <taxon>Diplogasteromorpha</taxon>
        <taxon>Diplogasteroidea</taxon>
        <taxon>Neodiplogasteridae</taxon>
        <taxon>Pristionchus</taxon>
    </lineage>
</organism>
<evidence type="ECO:0000259" key="2">
    <source>
        <dbReference type="PROSITE" id="PS50011"/>
    </source>
</evidence>
<dbReference type="InterPro" id="IPR000719">
    <property type="entry name" value="Prot_kinase_dom"/>
</dbReference>
<comment type="caution">
    <text evidence="3">The sequence shown here is derived from an EMBL/GenBank/DDBJ whole genome shotgun (WGS) entry which is preliminary data.</text>
</comment>
<dbReference type="EMBL" id="BTSY01000002">
    <property type="protein sequence ID" value="GMT15679.1"/>
    <property type="molecule type" value="Genomic_DNA"/>
</dbReference>
<dbReference type="SUPFAM" id="SSF56112">
    <property type="entry name" value="Protein kinase-like (PK-like)"/>
    <property type="match status" value="1"/>
</dbReference>
<dbReference type="InterPro" id="IPR011009">
    <property type="entry name" value="Kinase-like_dom_sf"/>
</dbReference>
<feature type="region of interest" description="Disordered" evidence="1">
    <location>
        <begin position="1"/>
        <end position="27"/>
    </location>
</feature>
<dbReference type="GO" id="GO:0004672">
    <property type="term" value="F:protein kinase activity"/>
    <property type="evidence" value="ECO:0007669"/>
    <property type="project" value="InterPro"/>
</dbReference>
<protein>
    <recommendedName>
        <fullName evidence="2">Protein kinase domain-containing protein</fullName>
    </recommendedName>
</protein>
<feature type="non-terminal residue" evidence="3">
    <location>
        <position position="1"/>
    </location>
</feature>
<dbReference type="GO" id="GO:0005524">
    <property type="term" value="F:ATP binding"/>
    <property type="evidence" value="ECO:0007669"/>
    <property type="project" value="InterPro"/>
</dbReference>